<dbReference type="SUPFAM" id="SSF103088">
    <property type="entry name" value="OmpA-like"/>
    <property type="match status" value="1"/>
</dbReference>
<dbReference type="Pfam" id="PF00691">
    <property type="entry name" value="OmpA"/>
    <property type="match status" value="1"/>
</dbReference>
<dbReference type="Gene3D" id="2.60.40.1120">
    <property type="entry name" value="Carboxypeptidase-like, regulatory domain"/>
    <property type="match status" value="1"/>
</dbReference>
<dbReference type="PROSITE" id="PS51123">
    <property type="entry name" value="OMPA_2"/>
    <property type="match status" value="1"/>
</dbReference>
<keyword evidence="2 4" id="KW-0472">Membrane</keyword>
<evidence type="ECO:0000259" key="6">
    <source>
        <dbReference type="PROSITE" id="PS51123"/>
    </source>
</evidence>
<dbReference type="CDD" id="cd15482">
    <property type="entry name" value="Sialidase_non-viral"/>
    <property type="match status" value="1"/>
</dbReference>
<feature type="signal peptide" evidence="5">
    <location>
        <begin position="1"/>
        <end position="22"/>
    </location>
</feature>
<dbReference type="SUPFAM" id="SSF82171">
    <property type="entry name" value="DPP6 N-terminal domain-like"/>
    <property type="match status" value="1"/>
</dbReference>
<dbReference type="Proteomes" id="UP001499909">
    <property type="component" value="Unassembled WGS sequence"/>
</dbReference>
<dbReference type="InterPro" id="IPR013784">
    <property type="entry name" value="Carb-bd-like_fold"/>
</dbReference>
<organism evidence="7 8">
    <name type="scientific">Hymenobacter algoricola</name>
    <dbReference type="NCBI Taxonomy" id="486267"/>
    <lineage>
        <taxon>Bacteria</taxon>
        <taxon>Pseudomonadati</taxon>
        <taxon>Bacteroidota</taxon>
        <taxon>Cytophagia</taxon>
        <taxon>Cytophagales</taxon>
        <taxon>Hymenobacteraceae</taxon>
        <taxon>Hymenobacter</taxon>
    </lineage>
</organism>
<dbReference type="Gene3D" id="2.80.10.50">
    <property type="match status" value="1"/>
</dbReference>
<accession>A0ABP7NX02</accession>
<evidence type="ECO:0000256" key="3">
    <source>
        <dbReference type="ARBA" id="ARBA00023237"/>
    </source>
</evidence>
<dbReference type="InterPro" id="IPR011042">
    <property type="entry name" value="6-blade_b-propeller_TolB-like"/>
</dbReference>
<feature type="chain" id="PRO_5045864319" description="OmpA-like domain-containing protein" evidence="5">
    <location>
        <begin position="23"/>
        <end position="677"/>
    </location>
</feature>
<dbReference type="SUPFAM" id="SSF49452">
    <property type="entry name" value="Starch-binding domain-like"/>
    <property type="match status" value="1"/>
</dbReference>
<dbReference type="CDD" id="cd00161">
    <property type="entry name" value="beta-trefoil_Ricin-like"/>
    <property type="match status" value="1"/>
</dbReference>
<dbReference type="CDD" id="cd07185">
    <property type="entry name" value="OmpA_C-like"/>
    <property type="match status" value="1"/>
</dbReference>
<evidence type="ECO:0000256" key="5">
    <source>
        <dbReference type="SAM" id="SignalP"/>
    </source>
</evidence>
<evidence type="ECO:0000256" key="2">
    <source>
        <dbReference type="ARBA" id="ARBA00023136"/>
    </source>
</evidence>
<dbReference type="InterPro" id="IPR036737">
    <property type="entry name" value="OmpA-like_sf"/>
</dbReference>
<comment type="caution">
    <text evidence="7">The sequence shown here is derived from an EMBL/GenBank/DDBJ whole genome shotgun (WGS) entry which is preliminary data.</text>
</comment>
<evidence type="ECO:0000256" key="1">
    <source>
        <dbReference type="ARBA" id="ARBA00004442"/>
    </source>
</evidence>
<dbReference type="InterPro" id="IPR011659">
    <property type="entry name" value="WD40"/>
</dbReference>
<comment type="subcellular location">
    <subcellularLocation>
        <location evidence="1">Cell outer membrane</location>
    </subcellularLocation>
</comment>
<dbReference type="Pfam" id="PF13620">
    <property type="entry name" value="CarboxypepD_reg"/>
    <property type="match status" value="1"/>
</dbReference>
<protein>
    <recommendedName>
        <fullName evidence="6">OmpA-like domain-containing protein</fullName>
    </recommendedName>
</protein>
<evidence type="ECO:0000313" key="7">
    <source>
        <dbReference type="EMBL" id="GAA3955626.1"/>
    </source>
</evidence>
<dbReference type="Pfam" id="PF07676">
    <property type="entry name" value="PD40"/>
    <property type="match status" value="3"/>
</dbReference>
<gene>
    <name evidence="7" type="ORF">GCM10022406_41300</name>
</gene>
<dbReference type="EMBL" id="BAABDH010000114">
    <property type="protein sequence ID" value="GAA3955626.1"/>
    <property type="molecule type" value="Genomic_DNA"/>
</dbReference>
<dbReference type="InterPro" id="IPR006665">
    <property type="entry name" value="OmpA-like"/>
</dbReference>
<dbReference type="InterPro" id="IPR006664">
    <property type="entry name" value="OMP_bac"/>
</dbReference>
<dbReference type="PRINTS" id="PR01021">
    <property type="entry name" value="OMPADOMAIN"/>
</dbReference>
<keyword evidence="8" id="KW-1185">Reference proteome</keyword>
<dbReference type="PANTHER" id="PTHR30329">
    <property type="entry name" value="STATOR ELEMENT OF FLAGELLAR MOTOR COMPLEX"/>
    <property type="match status" value="1"/>
</dbReference>
<keyword evidence="5" id="KW-0732">Signal</keyword>
<reference evidence="8" key="1">
    <citation type="journal article" date="2019" name="Int. J. Syst. Evol. Microbiol.">
        <title>The Global Catalogue of Microorganisms (GCM) 10K type strain sequencing project: providing services to taxonomists for standard genome sequencing and annotation.</title>
        <authorList>
            <consortium name="The Broad Institute Genomics Platform"/>
            <consortium name="The Broad Institute Genome Sequencing Center for Infectious Disease"/>
            <person name="Wu L."/>
            <person name="Ma J."/>
        </authorList>
    </citation>
    <scope>NUCLEOTIDE SEQUENCE [LARGE SCALE GENOMIC DNA]</scope>
    <source>
        <strain evidence="8">JCM 17214</strain>
    </source>
</reference>
<dbReference type="PROSITE" id="PS50231">
    <property type="entry name" value="RICIN_B_LECTIN"/>
    <property type="match status" value="1"/>
</dbReference>
<dbReference type="Gene3D" id="2.120.10.30">
    <property type="entry name" value="TolB, C-terminal domain"/>
    <property type="match status" value="1"/>
</dbReference>
<proteinExistence type="predicted"/>
<keyword evidence="3" id="KW-0998">Cell outer membrane</keyword>
<name>A0ABP7NX02_9BACT</name>
<evidence type="ECO:0000313" key="8">
    <source>
        <dbReference type="Proteomes" id="UP001499909"/>
    </source>
</evidence>
<dbReference type="Pfam" id="PF14200">
    <property type="entry name" value="RicinB_lectin_2"/>
    <property type="match status" value="1"/>
</dbReference>
<dbReference type="InterPro" id="IPR050330">
    <property type="entry name" value="Bact_OuterMem_StrucFunc"/>
</dbReference>
<evidence type="ECO:0000256" key="4">
    <source>
        <dbReference type="PROSITE-ProRule" id="PRU00473"/>
    </source>
</evidence>
<dbReference type="Gene3D" id="3.30.1330.60">
    <property type="entry name" value="OmpA-like domain"/>
    <property type="match status" value="1"/>
</dbReference>
<dbReference type="PANTHER" id="PTHR30329:SF21">
    <property type="entry name" value="LIPOPROTEIN YIAD-RELATED"/>
    <property type="match status" value="1"/>
</dbReference>
<dbReference type="RefSeq" id="WP_345117960.1">
    <property type="nucleotide sequence ID" value="NZ_BAABDH010000114.1"/>
</dbReference>
<dbReference type="InterPro" id="IPR000772">
    <property type="entry name" value="Ricin_B_lectin"/>
</dbReference>
<dbReference type="SUPFAM" id="SSF50370">
    <property type="entry name" value="Ricin B-like lectins"/>
    <property type="match status" value="1"/>
</dbReference>
<dbReference type="InterPro" id="IPR035992">
    <property type="entry name" value="Ricin_B-like_lectins"/>
</dbReference>
<feature type="domain" description="OmpA-like" evidence="6">
    <location>
        <begin position="562"/>
        <end position="677"/>
    </location>
</feature>
<sequence length="677" mass="72994">MLNPFRCLLLLLLLLPALVSHAQPGNFQPDENAWYGVVARGSGRSLDLTGSSAEAGVPAVQWEFTHAPSQQWRFVRAAAGSEYYRLEAKHSGKCLTVEKPDENAVITQRPWTGGFYQQWKLVPAGPAGSFELVNRGNEKCAAVAASDKFNGTAIVSQRPMNRATQQWRLFKLHLNLDSRQMGFGKAEPLTALNTPGNELQPVLTPDGKTLYLARTKFAGNTEGNTDSGDIWVSQTADGGQTWGPAQRLDALNTQQNNGVMAVLGADGGTLLVRGTYDRDGTFRDDGLSKVARGGGPKSKSGRPEALDIRNYYSAAAATTFFQTTDEKVLLLSLERGDSFGGNDLYVSMPGGGGSWTEPRNLGGVLNSPGFEFAPWLAPDGKTLYFSSYGHAGYGSSDIFVSTRLNDTWTAWSEPRNLGPSLNTAGFDAYFMLSPDGKQAYYAASRTANGPADLFRATAAGIAPPDTVPPPPVVPNIAQRALLQGRVLDAKTRQPVVAEIKAIRLGNEIAFNATSRTDASGQFQFTLPQGPYRVAAASKGYLTATDTVKMIGSLTRDLLLVPAAVGASLDLPTLIFAQGKSSLLPASYAELNRLARTLTDNPAVSIRLEGHTDNQGKAELNQQLSEDRVAEVRRYLVTRGVAQERISTIGFGGTKPRVSNAKEDTRKLNRRVEFTITK</sequence>